<feature type="compositionally biased region" description="Basic residues" evidence="4">
    <location>
        <begin position="618"/>
        <end position="628"/>
    </location>
</feature>
<evidence type="ECO:0000256" key="4">
    <source>
        <dbReference type="SAM" id="MobiDB-lite"/>
    </source>
</evidence>
<keyword evidence="6" id="KW-1185">Reference proteome</keyword>
<dbReference type="RefSeq" id="WP_349225284.1">
    <property type="nucleotide sequence ID" value="NZ_JBBNFG020000001.1"/>
</dbReference>
<dbReference type="PANTHER" id="PTHR44943">
    <property type="entry name" value="CELLULOSE SYNTHASE OPERON PROTEIN C"/>
    <property type="match status" value="1"/>
</dbReference>
<dbReference type="InterPro" id="IPR011990">
    <property type="entry name" value="TPR-like_helical_dom_sf"/>
</dbReference>
<name>A0ABV1FU64_9BACT</name>
<evidence type="ECO:0000313" key="6">
    <source>
        <dbReference type="Proteomes" id="UP001465717"/>
    </source>
</evidence>
<gene>
    <name evidence="5" type="ORF">AAAT87_00120</name>
</gene>
<comment type="caution">
    <text evidence="5">The sequence shown here is derived from an EMBL/GenBank/DDBJ whole genome shotgun (WGS) entry which is preliminary data.</text>
</comment>
<dbReference type="InterPro" id="IPR051685">
    <property type="entry name" value="Ycf3/AcsC/BcsC/TPR_MFPF"/>
</dbReference>
<dbReference type="Proteomes" id="UP001465717">
    <property type="component" value="Unassembled WGS sequence"/>
</dbReference>
<dbReference type="PANTHER" id="PTHR44943:SF5">
    <property type="entry name" value="BLL7697 PROTEIN"/>
    <property type="match status" value="1"/>
</dbReference>
<sequence>MKIDLRNMGVWVTVVLIGAIALPSLARKKKMQPVGQQQQTVRVDSLSPNNRKRYDYFLTEAARQHAAGNYSAAFDLYEHARNIDPNSATANYYLSLYLTEMKQDSLGLLRLQKAIEQEPENLIFAERLAQYYISKGKYEDAINAYEAVYAKNHSNTDVLRVLAQLYQQQKNFKMMLNTVSRLETEEGESEQFTLTKMRIHEMMDDKKAAYNELKSLVEQHPLDMQYKTMLGNWLMQHDRQKEAFKYFTDVLKEEPDNSYAQMSLYDYYNATRQADLANGMLDKILMSQKTDTQTKIMMFRSFIQNNETEDGDSTKVIALFDKVLNVPQPSSEIAEVRAAYMSLKKMPTDSVISAFKKVLDIAPDNANARIQTIQLLWNQKKYHEVIEQAKAAHEYNPEEMIFYYFGGMAYYQNKDEDAALNEFRLGVAQVNKLSANDLVSDLYAVMGDILHQKNQKDAAFAAYDSCLQWKADNVMALNNYAYYLSEEGKDLHKAEAMSYKTIKLEPNNGTYLDTYAWILFMEERYVDAKTYIDAALKNRDSTENNSTVLEHAGDIYAMNGMVNEAVGYWKQALDDDHQTEILKWKIENKQYISEEEFQRKKNPAAAELKKSKVAGKSAGKKNKKGKKK</sequence>
<protein>
    <submittedName>
        <fullName evidence="5">Tetratricopeptide repeat protein</fullName>
    </submittedName>
</protein>
<feature type="region of interest" description="Disordered" evidence="4">
    <location>
        <begin position="597"/>
        <end position="628"/>
    </location>
</feature>
<keyword evidence="1" id="KW-0677">Repeat</keyword>
<feature type="repeat" description="TPR" evidence="3">
    <location>
        <begin position="224"/>
        <end position="257"/>
    </location>
</feature>
<proteinExistence type="predicted"/>
<evidence type="ECO:0000256" key="3">
    <source>
        <dbReference type="PROSITE-ProRule" id="PRU00339"/>
    </source>
</evidence>
<dbReference type="InterPro" id="IPR019734">
    <property type="entry name" value="TPR_rpt"/>
</dbReference>
<dbReference type="SUPFAM" id="SSF48452">
    <property type="entry name" value="TPR-like"/>
    <property type="match status" value="3"/>
</dbReference>
<evidence type="ECO:0000256" key="1">
    <source>
        <dbReference type="ARBA" id="ARBA00022737"/>
    </source>
</evidence>
<evidence type="ECO:0000256" key="2">
    <source>
        <dbReference type="ARBA" id="ARBA00022803"/>
    </source>
</evidence>
<dbReference type="Gene3D" id="1.25.40.10">
    <property type="entry name" value="Tetratricopeptide repeat domain"/>
    <property type="match status" value="4"/>
</dbReference>
<reference evidence="5 6" key="1">
    <citation type="submission" date="2024-04" db="EMBL/GenBank/DDBJ databases">
        <title>Human intestinal bacterial collection.</title>
        <authorList>
            <person name="Pauvert C."/>
            <person name="Hitch T.C.A."/>
            <person name="Clavel T."/>
        </authorList>
    </citation>
    <scope>NUCLEOTIDE SEQUENCE [LARGE SCALE GENOMIC DNA]</scope>
    <source>
        <strain evidence="5 6">CLA-AA-H174</strain>
    </source>
</reference>
<dbReference type="SMART" id="SM00028">
    <property type="entry name" value="TPR"/>
    <property type="match status" value="7"/>
</dbReference>
<keyword evidence="2 3" id="KW-0802">TPR repeat</keyword>
<dbReference type="Pfam" id="PF13432">
    <property type="entry name" value="TPR_16"/>
    <property type="match status" value="1"/>
</dbReference>
<dbReference type="PROSITE" id="PS50005">
    <property type="entry name" value="TPR"/>
    <property type="match status" value="1"/>
</dbReference>
<accession>A0ABV1FU64</accession>
<dbReference type="EMBL" id="JBBNGE010000001">
    <property type="protein sequence ID" value="MEQ2506689.1"/>
    <property type="molecule type" value="Genomic_DNA"/>
</dbReference>
<organism evidence="5 6">
    <name type="scientific">Segatella sinensis</name>
    <dbReference type="NCBI Taxonomy" id="3085167"/>
    <lineage>
        <taxon>Bacteria</taxon>
        <taxon>Pseudomonadati</taxon>
        <taxon>Bacteroidota</taxon>
        <taxon>Bacteroidia</taxon>
        <taxon>Bacteroidales</taxon>
        <taxon>Prevotellaceae</taxon>
        <taxon>Segatella</taxon>
    </lineage>
</organism>
<evidence type="ECO:0000313" key="5">
    <source>
        <dbReference type="EMBL" id="MEQ2506689.1"/>
    </source>
</evidence>